<dbReference type="SUPFAM" id="SSF54403">
    <property type="entry name" value="Cystatin/monellin"/>
    <property type="match status" value="1"/>
</dbReference>
<keyword evidence="1" id="KW-0732">Signal</keyword>
<organism evidence="2 3">
    <name type="scientific">Strongyloides venezuelensis</name>
    <name type="common">Threadworm</name>
    <dbReference type="NCBI Taxonomy" id="75913"/>
    <lineage>
        <taxon>Eukaryota</taxon>
        <taxon>Metazoa</taxon>
        <taxon>Ecdysozoa</taxon>
        <taxon>Nematoda</taxon>
        <taxon>Chromadorea</taxon>
        <taxon>Rhabditida</taxon>
        <taxon>Tylenchina</taxon>
        <taxon>Panagrolaimomorpha</taxon>
        <taxon>Strongyloidoidea</taxon>
        <taxon>Strongyloididae</taxon>
        <taxon>Strongyloides</taxon>
    </lineage>
</organism>
<dbReference type="Gene3D" id="3.10.450.10">
    <property type="match status" value="1"/>
</dbReference>
<keyword evidence="2" id="KW-1185">Reference proteome</keyword>
<accession>A0A0K0G4E5</accession>
<dbReference type="AlphaFoldDB" id="A0A0K0G4E5"/>
<evidence type="ECO:0000256" key="1">
    <source>
        <dbReference type="SAM" id="SignalP"/>
    </source>
</evidence>
<feature type="signal peptide" evidence="1">
    <location>
        <begin position="1"/>
        <end position="20"/>
    </location>
</feature>
<protein>
    <submittedName>
        <fullName evidence="3">Cystatin domain-containing protein</fullName>
    </submittedName>
</protein>
<evidence type="ECO:0000313" key="2">
    <source>
        <dbReference type="Proteomes" id="UP000035680"/>
    </source>
</evidence>
<reference evidence="2" key="1">
    <citation type="submission" date="2014-07" db="EMBL/GenBank/DDBJ databases">
        <authorList>
            <person name="Martin A.A"/>
            <person name="De Silva N."/>
        </authorList>
    </citation>
    <scope>NUCLEOTIDE SEQUENCE</scope>
</reference>
<feature type="chain" id="PRO_5005330707" evidence="1">
    <location>
        <begin position="21"/>
        <end position="133"/>
    </location>
</feature>
<name>A0A0K0G4E5_STRVS</name>
<dbReference type="WBParaSite" id="SVE_1960500.1">
    <property type="protein sequence ID" value="SVE_1960500.1"/>
    <property type="gene ID" value="SVE_1960500"/>
</dbReference>
<evidence type="ECO:0000313" key="3">
    <source>
        <dbReference type="WBParaSite" id="SVE_1960500.1"/>
    </source>
</evidence>
<reference evidence="3" key="2">
    <citation type="submission" date="2015-08" db="UniProtKB">
        <authorList>
            <consortium name="WormBaseParasite"/>
        </authorList>
    </citation>
    <scope>IDENTIFICATION</scope>
</reference>
<dbReference type="Proteomes" id="UP000035680">
    <property type="component" value="Unassembled WGS sequence"/>
</dbReference>
<sequence length="133" mass="14933">MNYLKIVILVAVAILLIIEASFVKDFSALGNGWKYKDTNHSTVVKLANESVSKFNEEHHKNYSFAGVESAKKGKETTPHYKLEILATTPCGKSNETCPKLLLSDVRGNPKNKSGLEINVEEDLNYYPYHLNVF</sequence>
<dbReference type="InterPro" id="IPR046350">
    <property type="entry name" value="Cystatin_sf"/>
</dbReference>
<proteinExistence type="predicted"/>